<keyword evidence="8 10" id="KW-0472">Membrane</keyword>
<dbReference type="Proteomes" id="UP001596254">
    <property type="component" value="Unassembled WGS sequence"/>
</dbReference>
<keyword evidence="5 10" id="KW-0812">Transmembrane</keyword>
<sequence length="128" mass="14108">MLKEFKEFIARGNVMDLAVGVIVGAAFTAIVNSLVNNLINPLIGLFVGSIDFSNLVFTVGDAHFKYGAFINAIINFLIIAFVVFILVKVLNKVAPAKADDEPTEPEPTNEEKYLKEIVTLLKHDDQQK</sequence>
<organism evidence="11 12">
    <name type="scientific">Levilactobacillus tongjiangensis</name>
    <dbReference type="NCBI Taxonomy" id="2486023"/>
    <lineage>
        <taxon>Bacteria</taxon>
        <taxon>Bacillati</taxon>
        <taxon>Bacillota</taxon>
        <taxon>Bacilli</taxon>
        <taxon>Lactobacillales</taxon>
        <taxon>Lactobacillaceae</taxon>
        <taxon>Levilactobacillus</taxon>
    </lineage>
</organism>
<dbReference type="PANTHER" id="PTHR30266">
    <property type="entry name" value="MECHANOSENSITIVE CHANNEL MSCL"/>
    <property type="match status" value="1"/>
</dbReference>
<evidence type="ECO:0000256" key="4">
    <source>
        <dbReference type="ARBA" id="ARBA00022475"/>
    </source>
</evidence>
<evidence type="ECO:0000256" key="9">
    <source>
        <dbReference type="ARBA" id="ARBA00023303"/>
    </source>
</evidence>
<keyword evidence="9 10" id="KW-0407">Ion channel</keyword>
<evidence type="ECO:0000313" key="11">
    <source>
        <dbReference type="EMBL" id="MFC6207896.1"/>
    </source>
</evidence>
<proteinExistence type="inferred from homology"/>
<dbReference type="NCBIfam" id="TIGR00220">
    <property type="entry name" value="mscL"/>
    <property type="match status" value="1"/>
</dbReference>
<evidence type="ECO:0000256" key="8">
    <source>
        <dbReference type="ARBA" id="ARBA00023136"/>
    </source>
</evidence>
<dbReference type="InterPro" id="IPR019823">
    <property type="entry name" value="Mechanosensitive_channel_CS"/>
</dbReference>
<dbReference type="InterPro" id="IPR037673">
    <property type="entry name" value="MSC/AndL"/>
</dbReference>
<evidence type="ECO:0000256" key="1">
    <source>
        <dbReference type="ARBA" id="ARBA00004651"/>
    </source>
</evidence>
<protein>
    <recommendedName>
        <fullName evidence="10">Large-conductance mechanosensitive channel</fullName>
    </recommendedName>
</protein>
<dbReference type="EMBL" id="JBHSSK010000026">
    <property type="protein sequence ID" value="MFC6207896.1"/>
    <property type="molecule type" value="Genomic_DNA"/>
</dbReference>
<keyword evidence="12" id="KW-1185">Reference proteome</keyword>
<accession>A0ABW1SV51</accession>
<dbReference type="HAMAP" id="MF_00115">
    <property type="entry name" value="MscL"/>
    <property type="match status" value="1"/>
</dbReference>
<reference evidence="12" key="1">
    <citation type="journal article" date="2019" name="Int. J. Syst. Evol. Microbiol.">
        <title>The Global Catalogue of Microorganisms (GCM) 10K type strain sequencing project: providing services to taxonomists for standard genome sequencing and annotation.</title>
        <authorList>
            <consortium name="The Broad Institute Genomics Platform"/>
            <consortium name="The Broad Institute Genome Sequencing Center for Infectious Disease"/>
            <person name="Wu L."/>
            <person name="Ma J."/>
        </authorList>
    </citation>
    <scope>NUCLEOTIDE SEQUENCE [LARGE SCALE GENOMIC DNA]</scope>
    <source>
        <strain evidence="12">CCM 8905</strain>
    </source>
</reference>
<comment type="subcellular location">
    <subcellularLocation>
        <location evidence="1 10">Cell membrane</location>
        <topology evidence="1 10">Multi-pass membrane protein</topology>
    </subcellularLocation>
</comment>
<evidence type="ECO:0000256" key="2">
    <source>
        <dbReference type="ARBA" id="ARBA00007254"/>
    </source>
</evidence>
<evidence type="ECO:0000313" key="12">
    <source>
        <dbReference type="Proteomes" id="UP001596254"/>
    </source>
</evidence>
<comment type="similarity">
    <text evidence="2 10">Belongs to the MscL family.</text>
</comment>
<evidence type="ECO:0000256" key="7">
    <source>
        <dbReference type="ARBA" id="ARBA00023065"/>
    </source>
</evidence>
<feature type="transmembrane region" description="Helical" evidence="10">
    <location>
        <begin position="17"/>
        <end position="35"/>
    </location>
</feature>
<dbReference type="PRINTS" id="PR01264">
    <property type="entry name" value="MECHCHANNEL"/>
</dbReference>
<comment type="subunit">
    <text evidence="10">Homopentamer.</text>
</comment>
<dbReference type="PANTHER" id="PTHR30266:SF2">
    <property type="entry name" value="LARGE-CONDUCTANCE MECHANOSENSITIVE CHANNEL"/>
    <property type="match status" value="1"/>
</dbReference>
<dbReference type="RefSeq" id="WP_125693920.1">
    <property type="nucleotide sequence ID" value="NZ_JBHSSK010000026.1"/>
</dbReference>
<dbReference type="NCBIfam" id="NF001842">
    <property type="entry name" value="PRK00567.1-3"/>
    <property type="match status" value="1"/>
</dbReference>
<dbReference type="InterPro" id="IPR001185">
    <property type="entry name" value="MS_channel"/>
</dbReference>
<dbReference type="Gene3D" id="1.10.1200.120">
    <property type="entry name" value="Large-conductance mechanosensitive channel, MscL, domain 1"/>
    <property type="match status" value="1"/>
</dbReference>
<feature type="transmembrane region" description="Helical" evidence="10">
    <location>
        <begin position="66"/>
        <end position="87"/>
    </location>
</feature>
<name>A0ABW1SV51_9LACO</name>
<evidence type="ECO:0000256" key="5">
    <source>
        <dbReference type="ARBA" id="ARBA00022692"/>
    </source>
</evidence>
<dbReference type="Pfam" id="PF01741">
    <property type="entry name" value="MscL"/>
    <property type="match status" value="1"/>
</dbReference>
<dbReference type="InterPro" id="IPR036019">
    <property type="entry name" value="MscL_channel"/>
</dbReference>
<keyword evidence="6 10" id="KW-1133">Transmembrane helix</keyword>
<keyword evidence="7 10" id="KW-0406">Ion transport</keyword>
<evidence type="ECO:0000256" key="6">
    <source>
        <dbReference type="ARBA" id="ARBA00022989"/>
    </source>
</evidence>
<dbReference type="SUPFAM" id="SSF81330">
    <property type="entry name" value="Gated mechanosensitive channel"/>
    <property type="match status" value="1"/>
</dbReference>
<keyword evidence="3 10" id="KW-0813">Transport</keyword>
<gene>
    <name evidence="10 11" type="primary">mscL</name>
    <name evidence="11" type="ORF">ACFP1G_10535</name>
</gene>
<evidence type="ECO:0000256" key="10">
    <source>
        <dbReference type="HAMAP-Rule" id="MF_00115"/>
    </source>
</evidence>
<comment type="caution">
    <text evidence="11">The sequence shown here is derived from an EMBL/GenBank/DDBJ whole genome shotgun (WGS) entry which is preliminary data.</text>
</comment>
<dbReference type="PROSITE" id="PS01327">
    <property type="entry name" value="MSCL"/>
    <property type="match status" value="1"/>
</dbReference>
<evidence type="ECO:0000256" key="3">
    <source>
        <dbReference type="ARBA" id="ARBA00022448"/>
    </source>
</evidence>
<keyword evidence="4 10" id="KW-1003">Cell membrane</keyword>
<comment type="function">
    <text evidence="10">Channel that opens in response to stretch forces in the membrane lipid bilayer. May participate in the regulation of osmotic pressure changes within the cell.</text>
</comment>